<dbReference type="AlphaFoldDB" id="A0A3P7ISP7"/>
<evidence type="ECO:0000313" key="2">
    <source>
        <dbReference type="Proteomes" id="UP000270094"/>
    </source>
</evidence>
<keyword evidence="2" id="KW-1185">Reference proteome</keyword>
<dbReference type="EMBL" id="UYYB01017988">
    <property type="protein sequence ID" value="VDM70883.1"/>
    <property type="molecule type" value="Genomic_DNA"/>
</dbReference>
<organism evidence="1 2">
    <name type="scientific">Strongylus vulgaris</name>
    <name type="common">Blood worm</name>
    <dbReference type="NCBI Taxonomy" id="40348"/>
    <lineage>
        <taxon>Eukaryota</taxon>
        <taxon>Metazoa</taxon>
        <taxon>Ecdysozoa</taxon>
        <taxon>Nematoda</taxon>
        <taxon>Chromadorea</taxon>
        <taxon>Rhabditida</taxon>
        <taxon>Rhabditina</taxon>
        <taxon>Rhabditomorpha</taxon>
        <taxon>Strongyloidea</taxon>
        <taxon>Strongylidae</taxon>
        <taxon>Strongylus</taxon>
    </lineage>
</organism>
<accession>A0A3P7ISP7</accession>
<protein>
    <submittedName>
        <fullName evidence="1">Uncharacterized protein</fullName>
    </submittedName>
</protein>
<dbReference type="OrthoDB" id="10556072at2759"/>
<dbReference type="Proteomes" id="UP000270094">
    <property type="component" value="Unassembled WGS sequence"/>
</dbReference>
<gene>
    <name evidence="1" type="ORF">SVUK_LOCUS5881</name>
</gene>
<name>A0A3P7ISP7_STRVU</name>
<sequence length="84" mass="9724">MAWDMLPISALSHLELEDDIESVSRRGSFCLDLNKVEYITWPQKFHPKLSFQDLRSHFMDRRSSYASLLSTGYGSVWSLTNSHS</sequence>
<reference evidence="1 2" key="1">
    <citation type="submission" date="2018-11" db="EMBL/GenBank/DDBJ databases">
        <authorList>
            <consortium name="Pathogen Informatics"/>
        </authorList>
    </citation>
    <scope>NUCLEOTIDE SEQUENCE [LARGE SCALE GENOMIC DNA]</scope>
</reference>
<proteinExistence type="predicted"/>
<evidence type="ECO:0000313" key="1">
    <source>
        <dbReference type="EMBL" id="VDM70883.1"/>
    </source>
</evidence>